<feature type="transmembrane region" description="Helical" evidence="1">
    <location>
        <begin position="787"/>
        <end position="805"/>
    </location>
</feature>
<feature type="transmembrane region" description="Helical" evidence="1">
    <location>
        <begin position="617"/>
        <end position="634"/>
    </location>
</feature>
<keyword evidence="1" id="KW-0472">Membrane</keyword>
<keyword evidence="1" id="KW-0812">Transmembrane</keyword>
<protein>
    <recommendedName>
        <fullName evidence="4">Transmembrane protein</fullName>
    </recommendedName>
</protein>
<evidence type="ECO:0000313" key="3">
    <source>
        <dbReference type="Proteomes" id="UP000692954"/>
    </source>
</evidence>
<evidence type="ECO:0008006" key="4">
    <source>
        <dbReference type="Google" id="ProtNLM"/>
    </source>
</evidence>
<dbReference type="AlphaFoldDB" id="A0A8S1LJG1"/>
<keyword evidence="3" id="KW-1185">Reference proteome</keyword>
<name>A0A8S1LJG1_9CILI</name>
<sequence>MSNNRIQSLLSIIIQKIHSKQKIQILLANIKLTENLCQNCQNGLIYLKLDQNVQKCKLKEFFLYKNNCGQSGCLFVDQSILVELVDSMFISNINNRNGVTNLQINNFIGKNLFYLSNIGIFGGGLSYKSMNELSNLKKIFFINNSADVGGAIYIEDTRVSPNSLSQILFFENQAKDLTQNVREQPSHLQLSVFGKNIMTIRDLNLGRPNFTKYNTQNFIYIPSGQKIGYYEQSLSNKEIFNQIYNLKLQILPINTLGEIQINQLNSECILDLSEYVNYKNTIITKADQQIQRISYNNKSQSYDLENQTIILDPYSQEIKFLRFKFMCNCIKNENYTFQFNTKSFACKMGEYYFDSQCLLCDYKKGFYSVEFKAQNCQKVDPKIIKSNTINNIELQPGYWRPNIRSHYISKCLKNIKNCQGGWKTGDDLCKEGSVGALCEECDIYNFRGFGQFFKSQNYQCILCGEQAGVILSSFFTHIAAIISIYLTVISVNSIFKSFKLLRNATKYYKIIFYSNLGNLTQTSLDQSAVLIKMIINYCQIIVSMKSFQTDLYLNLTDILLPISNPIGSSTFSYDCYFATQQEIKIIYLTQIMYLMLPALHYLFFLTSYLILVINHKMQFSSTIYITALIYLFFYTQPNIIQQFGGLIAMRTISKIDYIKINTQYLYHTQEHLNWIKFFIGPVLFIFGSIIPFLLLIILYKIRKYINLEQTRKIWGYLFNDYKENSYYWEIIKIFQRELIMLSLIINEERLIMKSVTTLIVLLVYYLSMLKFQPYYVKALNRFEQESILLCGIIIILNSLNCYTMLTESLNIDFLLQILQIIFSIYFIFTIINKVIQVYYEKYDEIYDSFRIKILQRFPKIEQIFPSLRKLLVLRSERKQIVLFRFQLIKKKIIKNFKSQQTANIRRIFIASPLVTDFGEQAFIVNKPTILF</sequence>
<evidence type="ECO:0000313" key="2">
    <source>
        <dbReference type="EMBL" id="CAD8066485.1"/>
    </source>
</evidence>
<dbReference type="PANTHER" id="PTHR11319:SF35">
    <property type="entry name" value="OUTER MEMBRANE PROTEIN PMPC-RELATED"/>
    <property type="match status" value="1"/>
</dbReference>
<feature type="transmembrane region" description="Helical" evidence="1">
    <location>
        <begin position="750"/>
        <end position="766"/>
    </location>
</feature>
<gene>
    <name evidence="2" type="ORF">PSON_ATCC_30995.1.T0210359</name>
</gene>
<accession>A0A8S1LJG1</accession>
<proteinExistence type="predicted"/>
<comment type="caution">
    <text evidence="2">The sequence shown here is derived from an EMBL/GenBank/DDBJ whole genome shotgun (WGS) entry which is preliminary data.</text>
</comment>
<dbReference type="PANTHER" id="PTHR11319">
    <property type="entry name" value="G PROTEIN-COUPLED RECEPTOR-RELATED"/>
    <property type="match status" value="1"/>
</dbReference>
<keyword evidence="1" id="KW-1133">Transmembrane helix</keyword>
<dbReference type="Proteomes" id="UP000692954">
    <property type="component" value="Unassembled WGS sequence"/>
</dbReference>
<feature type="transmembrane region" description="Helical" evidence="1">
    <location>
        <begin position="474"/>
        <end position="495"/>
    </location>
</feature>
<feature type="transmembrane region" description="Helical" evidence="1">
    <location>
        <begin position="677"/>
        <end position="699"/>
    </location>
</feature>
<dbReference type="OrthoDB" id="77931at2759"/>
<dbReference type="EMBL" id="CAJJDN010000021">
    <property type="protein sequence ID" value="CAD8066485.1"/>
    <property type="molecule type" value="Genomic_DNA"/>
</dbReference>
<feature type="transmembrane region" description="Helical" evidence="1">
    <location>
        <begin position="811"/>
        <end position="831"/>
    </location>
</feature>
<evidence type="ECO:0000256" key="1">
    <source>
        <dbReference type="SAM" id="Phobius"/>
    </source>
</evidence>
<reference evidence="2" key="1">
    <citation type="submission" date="2021-01" db="EMBL/GenBank/DDBJ databases">
        <authorList>
            <consortium name="Genoscope - CEA"/>
            <person name="William W."/>
        </authorList>
    </citation>
    <scope>NUCLEOTIDE SEQUENCE</scope>
</reference>
<organism evidence="2 3">
    <name type="scientific">Paramecium sonneborni</name>
    <dbReference type="NCBI Taxonomy" id="65129"/>
    <lineage>
        <taxon>Eukaryota</taxon>
        <taxon>Sar</taxon>
        <taxon>Alveolata</taxon>
        <taxon>Ciliophora</taxon>
        <taxon>Intramacronucleata</taxon>
        <taxon>Oligohymenophorea</taxon>
        <taxon>Peniculida</taxon>
        <taxon>Parameciidae</taxon>
        <taxon>Paramecium</taxon>
    </lineage>
</organism>
<feature type="transmembrane region" description="Helical" evidence="1">
    <location>
        <begin position="591"/>
        <end position="611"/>
    </location>
</feature>